<dbReference type="InterPro" id="IPR042536">
    <property type="entry name" value="TFIIIC_tauA_Sfc1"/>
</dbReference>
<dbReference type="GO" id="GO:0000127">
    <property type="term" value="C:transcription factor TFIIIC complex"/>
    <property type="evidence" value="ECO:0007669"/>
    <property type="project" value="InterPro"/>
</dbReference>
<evidence type="ECO:0000256" key="2">
    <source>
        <dbReference type="ARBA" id="ARBA00023125"/>
    </source>
</evidence>
<dbReference type="InterPro" id="IPR019136">
    <property type="entry name" value="TF_IIIC_su-5_HTH"/>
</dbReference>
<dbReference type="InterPro" id="IPR041499">
    <property type="entry name" value="Tfc1/Sfc1_N"/>
</dbReference>
<dbReference type="GO" id="GO:0001002">
    <property type="term" value="F:RNA polymerase III type 1 promoter sequence-specific DNA binding"/>
    <property type="evidence" value="ECO:0007669"/>
    <property type="project" value="TreeGrafter"/>
</dbReference>
<dbReference type="Pfam" id="PF17682">
    <property type="entry name" value="Tau95_N"/>
    <property type="match status" value="1"/>
</dbReference>
<evidence type="ECO:0000256" key="3">
    <source>
        <dbReference type="ARBA" id="ARBA00023163"/>
    </source>
</evidence>
<evidence type="ECO:0000256" key="5">
    <source>
        <dbReference type="SAM" id="MobiDB-lite"/>
    </source>
</evidence>
<organism evidence="8 9">
    <name type="scientific">Drosophila kikkawai</name>
    <name type="common">Fruit fly</name>
    <dbReference type="NCBI Taxonomy" id="30033"/>
    <lineage>
        <taxon>Eukaryota</taxon>
        <taxon>Metazoa</taxon>
        <taxon>Ecdysozoa</taxon>
        <taxon>Arthropoda</taxon>
        <taxon>Hexapoda</taxon>
        <taxon>Insecta</taxon>
        <taxon>Pterygota</taxon>
        <taxon>Neoptera</taxon>
        <taxon>Endopterygota</taxon>
        <taxon>Diptera</taxon>
        <taxon>Brachycera</taxon>
        <taxon>Muscomorpha</taxon>
        <taxon>Ephydroidea</taxon>
        <taxon>Drosophilidae</taxon>
        <taxon>Drosophila</taxon>
        <taxon>Sophophora</taxon>
    </lineage>
</organism>
<dbReference type="GO" id="GO:0001003">
    <property type="term" value="F:RNA polymerase III type 2 promoter sequence-specific DNA binding"/>
    <property type="evidence" value="ECO:0007669"/>
    <property type="project" value="TreeGrafter"/>
</dbReference>
<reference evidence="9" key="2">
    <citation type="submission" date="2025-08" db="UniProtKB">
        <authorList>
            <consortium name="RefSeq"/>
        </authorList>
    </citation>
    <scope>IDENTIFICATION</scope>
    <source>
        <strain evidence="9">14028-0561.14</strain>
        <tissue evidence="9">Whole fly</tissue>
    </source>
</reference>
<keyword evidence="3" id="KW-0804">Transcription</keyword>
<dbReference type="RefSeq" id="XP_017033896.1">
    <property type="nucleotide sequence ID" value="XM_017178407.2"/>
</dbReference>
<keyword evidence="2" id="KW-0238">DNA-binding</keyword>
<dbReference type="AlphaFoldDB" id="A0A6P4JEF2"/>
<protein>
    <submittedName>
        <fullName evidence="9">General transcription factor 3C polypeptide 5</fullName>
    </submittedName>
</protein>
<evidence type="ECO:0000259" key="7">
    <source>
        <dbReference type="Pfam" id="PF17682"/>
    </source>
</evidence>
<keyword evidence="8" id="KW-1185">Reference proteome</keyword>
<proteinExistence type="predicted"/>
<dbReference type="PANTHER" id="PTHR13230:SF5">
    <property type="entry name" value="GENERAL TRANSCRIPTION FACTOR 3C POLYPEPTIDE 5"/>
    <property type="match status" value="1"/>
</dbReference>
<evidence type="ECO:0000256" key="1">
    <source>
        <dbReference type="ARBA" id="ARBA00004123"/>
    </source>
</evidence>
<evidence type="ECO:0000259" key="6">
    <source>
        <dbReference type="Pfam" id="PF09734"/>
    </source>
</evidence>
<dbReference type="InterPro" id="IPR040454">
    <property type="entry name" value="TF_IIIC_Tfc1/Sfc1"/>
</dbReference>
<evidence type="ECO:0000256" key="4">
    <source>
        <dbReference type="ARBA" id="ARBA00023242"/>
    </source>
</evidence>
<feature type="compositionally biased region" description="Acidic residues" evidence="5">
    <location>
        <begin position="436"/>
        <end position="473"/>
    </location>
</feature>
<dbReference type="Proteomes" id="UP001652661">
    <property type="component" value="Chromosome 2L"/>
</dbReference>
<feature type="region of interest" description="Disordered" evidence="5">
    <location>
        <begin position="426"/>
        <end position="480"/>
    </location>
</feature>
<dbReference type="OrthoDB" id="5598268at2759"/>
<accession>A0A6P4JEF2</accession>
<dbReference type="GO" id="GO:0005634">
    <property type="term" value="C:nucleus"/>
    <property type="evidence" value="ECO:0007669"/>
    <property type="project" value="UniProtKB-SubCell"/>
</dbReference>
<evidence type="ECO:0000313" key="9">
    <source>
        <dbReference type="RefSeq" id="XP_017033896.1"/>
    </source>
</evidence>
<feature type="domain" description="Transcription factor IIIC subunit 5 HTH" evidence="6">
    <location>
        <begin position="159"/>
        <end position="303"/>
    </location>
</feature>
<comment type="subcellular location">
    <subcellularLocation>
        <location evidence="1">Nucleus</location>
    </subcellularLocation>
</comment>
<dbReference type="PANTHER" id="PTHR13230">
    <property type="entry name" value="GENERAL TRANSCRIPTION FACTOR IIIC, POLYPEPTIDE 5"/>
    <property type="match status" value="1"/>
</dbReference>
<dbReference type="Pfam" id="PF09734">
    <property type="entry name" value="Tau95"/>
    <property type="match status" value="1"/>
</dbReference>
<keyword evidence="4" id="KW-0539">Nucleus</keyword>
<gene>
    <name evidence="9" type="primary">l(2)37Cd</name>
</gene>
<name>A0A6P4JEF2_DROKI</name>
<dbReference type="OMA" id="PPEYFVR"/>
<evidence type="ECO:0000313" key="8">
    <source>
        <dbReference type="Proteomes" id="UP001652661"/>
    </source>
</evidence>
<dbReference type="FunFam" id="3.30.200.160:FF:000002">
    <property type="entry name" value="Transcription factor IIIC, subunit 5"/>
    <property type="match status" value="1"/>
</dbReference>
<dbReference type="Gene3D" id="3.30.200.160">
    <property type="entry name" value="TFIIIC, subcomplex tauA, subunit Sfc1, barrel domain"/>
    <property type="match status" value="1"/>
</dbReference>
<sequence length="480" mass="55413">MSRQLSFNPQKEFELIEYPGKVVNPDRMLATLGGIINISKVLGDEVKRLPLRFHPENPYNKPAFGDCSEKTGVLLSITVRRHKKDRQRPPEYFVRVLGHCSRVFTFDSLCDFQYLPLWSTPRSDSANAALELTYALDQLMPRDSADLDFFKRRHSQLLSLPELFTHVDVVYPGSYRTDSQEDGQQEVLGVQSKATYDNQGVISFNMVDSFPTQADSQNLKRLKVKYVSDEQLACVKKLFDDCPIWTRIALQYESGLTNDKLKCITPSLAYYFSNGPWRTMYVRFGYDPRKDFNSRYYQTFDFRLRFSTGLSEFVYSKKFVKQRKAANASSGPSEDGSSDLVQDIDYPYFDEHKLPRSRQCMLRYSDVRMARIQEMLEKIPTPLTGAVCNERTGWLPPGFDAQVRQIVCSTISELLRSHYRKEHLTAEVEAVPQTDAAEEEDEADVEEEEDTQEEDMEQDESQTEQYPDTDIEQLLDNITS</sequence>
<feature type="domain" description="Transcription factor IIIC subunit Tfc1/Sfc1 triple barrel" evidence="7">
    <location>
        <begin position="15"/>
        <end position="115"/>
    </location>
</feature>
<reference evidence="8" key="1">
    <citation type="submission" date="2025-05" db="UniProtKB">
        <authorList>
            <consortium name="RefSeq"/>
        </authorList>
    </citation>
    <scope>NUCLEOTIDE SEQUENCE [LARGE SCALE GENOMIC DNA]</scope>
    <source>
        <strain evidence="8">14028-0561.14</strain>
    </source>
</reference>
<dbReference type="GO" id="GO:0006384">
    <property type="term" value="P:transcription initiation at RNA polymerase III promoter"/>
    <property type="evidence" value="ECO:0007669"/>
    <property type="project" value="InterPro"/>
</dbReference>